<feature type="binding site" evidence="9">
    <location>
        <position position="128"/>
    </location>
    <ligand>
        <name>4-amino-2-methyl-5-(diphosphooxymethyl)pyrimidine</name>
        <dbReference type="ChEBI" id="CHEBI:57841"/>
    </ligand>
</feature>
<feature type="domain" description="Thiamine phosphate synthase/TenI" evidence="12">
    <location>
        <begin position="26"/>
        <end position="208"/>
    </location>
</feature>
<feature type="binding site" evidence="9">
    <location>
        <position position="90"/>
    </location>
    <ligand>
        <name>Mg(2+)</name>
        <dbReference type="ChEBI" id="CHEBI:18420"/>
    </ligand>
</feature>
<evidence type="ECO:0000256" key="8">
    <source>
        <dbReference type="ARBA" id="ARBA00047883"/>
    </source>
</evidence>
<dbReference type="InterPro" id="IPR034291">
    <property type="entry name" value="TMP_synthase"/>
</dbReference>
<dbReference type="HAMAP" id="MF_00097">
    <property type="entry name" value="TMP_synthase"/>
    <property type="match status" value="1"/>
</dbReference>
<dbReference type="PANTHER" id="PTHR20857:SF15">
    <property type="entry name" value="THIAMINE-PHOSPHATE SYNTHASE"/>
    <property type="match status" value="1"/>
</dbReference>
<dbReference type="GO" id="GO:0005737">
    <property type="term" value="C:cytoplasm"/>
    <property type="evidence" value="ECO:0007669"/>
    <property type="project" value="TreeGrafter"/>
</dbReference>
<dbReference type="Proteomes" id="UP000469346">
    <property type="component" value="Unassembled WGS sequence"/>
</dbReference>
<evidence type="ECO:0000256" key="5">
    <source>
        <dbReference type="ARBA" id="ARBA00022977"/>
    </source>
</evidence>
<evidence type="ECO:0000256" key="11">
    <source>
        <dbReference type="RuleBase" id="RU004253"/>
    </source>
</evidence>
<dbReference type="UniPathway" id="UPA00060">
    <property type="reaction ID" value="UER00141"/>
</dbReference>
<evidence type="ECO:0000256" key="10">
    <source>
        <dbReference type="RuleBase" id="RU003826"/>
    </source>
</evidence>
<comment type="catalytic activity">
    <reaction evidence="7 9 10">
        <text>2-(2-carboxy-4-methylthiazol-5-yl)ethyl phosphate + 4-amino-2-methyl-5-(diphosphooxymethyl)pyrimidine + 2 H(+) = thiamine phosphate + CO2 + diphosphate</text>
        <dbReference type="Rhea" id="RHEA:47848"/>
        <dbReference type="ChEBI" id="CHEBI:15378"/>
        <dbReference type="ChEBI" id="CHEBI:16526"/>
        <dbReference type="ChEBI" id="CHEBI:33019"/>
        <dbReference type="ChEBI" id="CHEBI:37575"/>
        <dbReference type="ChEBI" id="CHEBI:57841"/>
        <dbReference type="ChEBI" id="CHEBI:62890"/>
        <dbReference type="EC" id="2.5.1.3"/>
    </reaction>
</comment>
<dbReference type="CDD" id="cd00564">
    <property type="entry name" value="TMP_TenI"/>
    <property type="match status" value="1"/>
</dbReference>
<sequence length="235" mass="23963">MTAAAERPGRSGRPASNAAAAVDFSLYLVTGRRGIPGGRGLLDAVREALEGGVGAVQLREKDLPPRDLLPLALELRDLTRRHGARLLVNDRVDVALAAGADGVHLAATSLPVAAVRRITGPGFLVGVSTHSVAEVLEAEAAGADFVTFGPVYPTPSKARYGPPVGLGPLREACRRAALPVFALGGVKAANVAEVLEAGAAGVALISAVLWAPRPAEAARAFARLLGDRPAPTGSS</sequence>
<name>A0A6N9TQD0_DISTH</name>
<dbReference type="GO" id="GO:0004789">
    <property type="term" value="F:thiamine-phosphate diphosphorylase activity"/>
    <property type="evidence" value="ECO:0007669"/>
    <property type="project" value="UniProtKB-UniRule"/>
</dbReference>
<keyword evidence="2 9" id="KW-0808">Transferase</keyword>
<dbReference type="SUPFAM" id="SSF51391">
    <property type="entry name" value="Thiamin phosphate synthase"/>
    <property type="match status" value="1"/>
</dbReference>
<evidence type="ECO:0000256" key="9">
    <source>
        <dbReference type="HAMAP-Rule" id="MF_00097"/>
    </source>
</evidence>
<evidence type="ECO:0000313" key="14">
    <source>
        <dbReference type="Proteomes" id="UP000469346"/>
    </source>
</evidence>
<evidence type="ECO:0000256" key="4">
    <source>
        <dbReference type="ARBA" id="ARBA00022842"/>
    </source>
</evidence>
<dbReference type="NCBIfam" id="TIGR00693">
    <property type="entry name" value="thiE"/>
    <property type="match status" value="1"/>
</dbReference>
<dbReference type="InterPro" id="IPR022998">
    <property type="entry name" value="ThiamineP_synth_TenI"/>
</dbReference>
<evidence type="ECO:0000256" key="3">
    <source>
        <dbReference type="ARBA" id="ARBA00022723"/>
    </source>
</evidence>
<evidence type="ECO:0000313" key="13">
    <source>
        <dbReference type="EMBL" id="NDY42660.1"/>
    </source>
</evidence>
<dbReference type="PANTHER" id="PTHR20857">
    <property type="entry name" value="THIAMINE-PHOSPHATE PYROPHOSPHORYLASE"/>
    <property type="match status" value="1"/>
</dbReference>
<dbReference type="Pfam" id="PF02581">
    <property type="entry name" value="TMP-TENI"/>
    <property type="match status" value="1"/>
</dbReference>
<proteinExistence type="inferred from homology"/>
<comment type="similarity">
    <text evidence="9 10">Belongs to the thiamine-phosphate synthase family.</text>
</comment>
<comment type="function">
    <text evidence="9">Condenses 4-methyl-5-(beta-hydroxyethyl)thiazole monophosphate (THZ-P) and 2-methyl-4-amino-5-hydroxymethyl pyrimidine pyrophosphate (HMP-PP) to form thiamine monophosphate (TMP).</text>
</comment>
<feature type="binding site" evidence="9">
    <location>
        <begin position="205"/>
        <end position="206"/>
    </location>
    <ligand>
        <name>2-[(2R,5Z)-2-carboxy-4-methylthiazol-5(2H)-ylidene]ethyl phosphate</name>
        <dbReference type="ChEBI" id="CHEBI:62899"/>
    </ligand>
</feature>
<comment type="catalytic activity">
    <reaction evidence="6 9 10">
        <text>4-methyl-5-(2-phosphooxyethyl)-thiazole + 4-amino-2-methyl-5-(diphosphooxymethyl)pyrimidine + H(+) = thiamine phosphate + diphosphate</text>
        <dbReference type="Rhea" id="RHEA:22328"/>
        <dbReference type="ChEBI" id="CHEBI:15378"/>
        <dbReference type="ChEBI" id="CHEBI:33019"/>
        <dbReference type="ChEBI" id="CHEBI:37575"/>
        <dbReference type="ChEBI" id="CHEBI:57841"/>
        <dbReference type="ChEBI" id="CHEBI:58296"/>
        <dbReference type="EC" id="2.5.1.3"/>
    </reaction>
</comment>
<evidence type="ECO:0000259" key="12">
    <source>
        <dbReference type="Pfam" id="PF02581"/>
    </source>
</evidence>
<comment type="catalytic activity">
    <reaction evidence="8 9 10">
        <text>2-[(2R,5Z)-2-carboxy-4-methylthiazol-5(2H)-ylidene]ethyl phosphate + 4-amino-2-methyl-5-(diphosphooxymethyl)pyrimidine + 2 H(+) = thiamine phosphate + CO2 + diphosphate</text>
        <dbReference type="Rhea" id="RHEA:47844"/>
        <dbReference type="ChEBI" id="CHEBI:15378"/>
        <dbReference type="ChEBI" id="CHEBI:16526"/>
        <dbReference type="ChEBI" id="CHEBI:33019"/>
        <dbReference type="ChEBI" id="CHEBI:37575"/>
        <dbReference type="ChEBI" id="CHEBI:57841"/>
        <dbReference type="ChEBI" id="CHEBI:62899"/>
        <dbReference type="EC" id="2.5.1.3"/>
    </reaction>
</comment>
<comment type="caution">
    <text evidence="13">The sequence shown here is derived from an EMBL/GenBank/DDBJ whole genome shotgun (WGS) entry which is preliminary data.</text>
</comment>
<evidence type="ECO:0000256" key="1">
    <source>
        <dbReference type="ARBA" id="ARBA00005165"/>
    </source>
</evidence>
<feature type="binding site" evidence="9">
    <location>
        <position position="89"/>
    </location>
    <ligand>
        <name>4-amino-2-methyl-5-(diphosphooxymethyl)pyrimidine</name>
        <dbReference type="ChEBI" id="CHEBI:57841"/>
    </ligand>
</feature>
<reference evidence="13 14" key="1">
    <citation type="submission" date="2020-02" db="EMBL/GenBank/DDBJ databases">
        <title>Comparative genomics of sulfur disproportionating microorganisms.</title>
        <authorList>
            <person name="Ward L.M."/>
            <person name="Bertran E."/>
            <person name="Johnston D.T."/>
        </authorList>
    </citation>
    <scope>NUCLEOTIDE SEQUENCE [LARGE SCALE GENOMIC DNA]</scope>
    <source>
        <strain evidence="13 14">DSM 100025</strain>
    </source>
</reference>
<dbReference type="GO" id="GO:0000287">
    <property type="term" value="F:magnesium ion binding"/>
    <property type="evidence" value="ECO:0007669"/>
    <property type="project" value="UniProtKB-UniRule"/>
</dbReference>
<keyword evidence="3 9" id="KW-0479">Metal-binding</keyword>
<feature type="binding site" evidence="9">
    <location>
        <begin position="57"/>
        <end position="61"/>
    </location>
    <ligand>
        <name>4-amino-2-methyl-5-(diphosphooxymethyl)pyrimidine</name>
        <dbReference type="ChEBI" id="CHEBI:57841"/>
    </ligand>
</feature>
<feature type="binding site" evidence="9">
    <location>
        <begin position="154"/>
        <end position="156"/>
    </location>
    <ligand>
        <name>2-[(2R,5Z)-2-carboxy-4-methylthiazol-5(2H)-ylidene]ethyl phosphate</name>
        <dbReference type="ChEBI" id="CHEBI:62899"/>
    </ligand>
</feature>
<evidence type="ECO:0000256" key="2">
    <source>
        <dbReference type="ARBA" id="ARBA00022679"/>
    </source>
</evidence>
<accession>A0A6N9TQD0</accession>
<dbReference type="FunFam" id="3.20.20.70:FF:000096">
    <property type="entry name" value="Thiamine-phosphate synthase"/>
    <property type="match status" value="1"/>
</dbReference>
<dbReference type="InterPro" id="IPR013785">
    <property type="entry name" value="Aldolase_TIM"/>
</dbReference>
<dbReference type="InterPro" id="IPR036206">
    <property type="entry name" value="ThiamineP_synth_sf"/>
</dbReference>
<dbReference type="GO" id="GO:0009229">
    <property type="term" value="P:thiamine diphosphate biosynthetic process"/>
    <property type="evidence" value="ECO:0007669"/>
    <property type="project" value="UniProtKB-UniRule"/>
</dbReference>
<evidence type="ECO:0000256" key="6">
    <source>
        <dbReference type="ARBA" id="ARBA00047334"/>
    </source>
</evidence>
<evidence type="ECO:0000256" key="7">
    <source>
        <dbReference type="ARBA" id="ARBA00047851"/>
    </source>
</evidence>
<keyword evidence="5 9" id="KW-0784">Thiamine biosynthesis</keyword>
<gene>
    <name evidence="9 13" type="primary">thiE</name>
    <name evidence="13" type="ORF">G3N55_07375</name>
</gene>
<dbReference type="EMBL" id="JAAGRR010000074">
    <property type="protein sequence ID" value="NDY42660.1"/>
    <property type="molecule type" value="Genomic_DNA"/>
</dbReference>
<dbReference type="RefSeq" id="WP_163298796.1">
    <property type="nucleotide sequence ID" value="NZ_JAAGRR010000074.1"/>
</dbReference>
<feature type="binding site" evidence="9">
    <location>
        <position position="185"/>
    </location>
    <ligand>
        <name>2-[(2R,5Z)-2-carboxy-4-methylthiazol-5(2H)-ylidene]ethyl phosphate</name>
        <dbReference type="ChEBI" id="CHEBI:62899"/>
    </ligand>
</feature>
<organism evidence="13 14">
    <name type="scientific">Dissulfurirhabdus thermomarina</name>
    <dbReference type="NCBI Taxonomy" id="1765737"/>
    <lineage>
        <taxon>Bacteria</taxon>
        <taxon>Deltaproteobacteria</taxon>
        <taxon>Dissulfurirhabdaceae</taxon>
        <taxon>Dissulfurirhabdus</taxon>
    </lineage>
</organism>
<feature type="binding site" evidence="9">
    <location>
        <position position="157"/>
    </location>
    <ligand>
        <name>4-amino-2-methyl-5-(diphosphooxymethyl)pyrimidine</name>
        <dbReference type="ChEBI" id="CHEBI:57841"/>
    </ligand>
</feature>
<protein>
    <recommendedName>
        <fullName evidence="9">Thiamine-phosphate synthase</fullName>
        <shortName evidence="9">TP synthase</shortName>
        <shortName evidence="9">TPS</shortName>
        <ecNumber evidence="9">2.5.1.3</ecNumber>
    </recommendedName>
    <alternativeName>
        <fullName evidence="9">Thiamine-phosphate pyrophosphorylase</fullName>
        <shortName evidence="9">TMP pyrophosphorylase</shortName>
        <shortName evidence="9">TMP-PPase</shortName>
    </alternativeName>
</protein>
<comment type="cofactor">
    <cofactor evidence="9">
        <name>Mg(2+)</name>
        <dbReference type="ChEBI" id="CHEBI:18420"/>
    </cofactor>
    <text evidence="9">Binds 1 Mg(2+) ion per subunit.</text>
</comment>
<comment type="caution">
    <text evidence="9">Lacks conserved residue(s) required for the propagation of feature annotation.</text>
</comment>
<comment type="pathway">
    <text evidence="1 9 11">Cofactor biosynthesis; thiamine diphosphate biosynthesis; thiamine phosphate from 4-amino-2-methyl-5-diphosphomethylpyrimidine and 4-methyl-5-(2-phosphoethyl)-thiazole: step 1/1.</text>
</comment>
<dbReference type="Gene3D" id="3.20.20.70">
    <property type="entry name" value="Aldolase class I"/>
    <property type="match status" value="1"/>
</dbReference>
<dbReference type="AlphaFoldDB" id="A0A6N9TQD0"/>
<keyword evidence="14" id="KW-1185">Reference proteome</keyword>
<dbReference type="GO" id="GO:0009228">
    <property type="term" value="P:thiamine biosynthetic process"/>
    <property type="evidence" value="ECO:0007669"/>
    <property type="project" value="UniProtKB-KW"/>
</dbReference>
<keyword evidence="4 9" id="KW-0460">Magnesium</keyword>
<dbReference type="EC" id="2.5.1.3" evidence="9"/>